<dbReference type="EC" id="5.1.3.3" evidence="4 8"/>
<evidence type="ECO:0000256" key="9">
    <source>
        <dbReference type="PIRSR" id="PIRSR005096-1"/>
    </source>
</evidence>
<evidence type="ECO:0000256" key="4">
    <source>
        <dbReference type="ARBA" id="ARBA00013185"/>
    </source>
</evidence>
<dbReference type="RefSeq" id="WP_090632128.1">
    <property type="nucleotide sequence ID" value="NZ_CVRB01000001.1"/>
</dbReference>
<evidence type="ECO:0000256" key="2">
    <source>
        <dbReference type="ARBA" id="ARBA00005028"/>
    </source>
</evidence>
<dbReference type="InterPro" id="IPR008183">
    <property type="entry name" value="Aldose_1/G6P_1-epimerase"/>
</dbReference>
<dbReference type="InterPro" id="IPR018052">
    <property type="entry name" value="Ald1_epimerase_CS"/>
</dbReference>
<dbReference type="UniPathway" id="UPA00242"/>
<evidence type="ECO:0000313" key="13">
    <source>
        <dbReference type="Proteomes" id="UP000199087"/>
    </source>
</evidence>
<feature type="binding site" evidence="10">
    <location>
        <position position="252"/>
    </location>
    <ligand>
        <name>beta-D-galactose</name>
        <dbReference type="ChEBI" id="CHEBI:27667"/>
    </ligand>
</feature>
<dbReference type="PANTHER" id="PTHR10091:SF0">
    <property type="entry name" value="GALACTOSE MUTAROTASE"/>
    <property type="match status" value="1"/>
</dbReference>
<dbReference type="NCBIfam" id="NF008277">
    <property type="entry name" value="PRK11055.1"/>
    <property type="match status" value="1"/>
</dbReference>
<dbReference type="OrthoDB" id="9779408at2"/>
<dbReference type="GO" id="GO:0030246">
    <property type="term" value="F:carbohydrate binding"/>
    <property type="evidence" value="ECO:0007669"/>
    <property type="project" value="InterPro"/>
</dbReference>
<dbReference type="CDD" id="cd09019">
    <property type="entry name" value="galactose_mutarotase_like"/>
    <property type="match status" value="1"/>
</dbReference>
<reference evidence="13" key="1">
    <citation type="submission" date="2015-05" db="EMBL/GenBank/DDBJ databases">
        <authorList>
            <person name="Urmite Genomes"/>
        </authorList>
    </citation>
    <scope>NUCLEOTIDE SEQUENCE [LARGE SCALE GENOMIC DNA]</scope>
    <source>
        <strain evidence="13">LF1</strain>
    </source>
</reference>
<dbReference type="Gene3D" id="2.70.98.10">
    <property type="match status" value="1"/>
</dbReference>
<dbReference type="InterPro" id="IPR047215">
    <property type="entry name" value="Galactose_mutarotase-like"/>
</dbReference>
<dbReference type="AlphaFoldDB" id="A0A0U1NTL3"/>
<evidence type="ECO:0000256" key="6">
    <source>
        <dbReference type="ARBA" id="ARBA00023235"/>
    </source>
</evidence>
<dbReference type="EMBL" id="CVRB01000001">
    <property type="protein sequence ID" value="CRK81305.1"/>
    <property type="molecule type" value="Genomic_DNA"/>
</dbReference>
<proteinExistence type="inferred from homology"/>
<evidence type="ECO:0000256" key="11">
    <source>
        <dbReference type="PIRSR" id="PIRSR005096-3"/>
    </source>
</evidence>
<feature type="active site" description="Proton acceptor" evidence="9">
    <location>
        <position position="313"/>
    </location>
</feature>
<dbReference type="PANTHER" id="PTHR10091">
    <property type="entry name" value="ALDOSE-1-EPIMERASE"/>
    <property type="match status" value="1"/>
</dbReference>
<comment type="catalytic activity">
    <reaction evidence="1 8">
        <text>alpha-D-glucose = beta-D-glucose</text>
        <dbReference type="Rhea" id="RHEA:10264"/>
        <dbReference type="ChEBI" id="CHEBI:15903"/>
        <dbReference type="ChEBI" id="CHEBI:17925"/>
        <dbReference type="EC" id="5.1.3.3"/>
    </reaction>
</comment>
<evidence type="ECO:0000256" key="10">
    <source>
        <dbReference type="PIRSR" id="PIRSR005096-2"/>
    </source>
</evidence>
<name>A0A0U1NTL3_9BACI</name>
<dbReference type="PIRSF" id="PIRSF005096">
    <property type="entry name" value="GALM"/>
    <property type="match status" value="1"/>
</dbReference>
<accession>A0A0U1NTL3</accession>
<feature type="active site" description="Proton donor" evidence="9">
    <location>
        <position position="179"/>
    </location>
</feature>
<evidence type="ECO:0000256" key="7">
    <source>
        <dbReference type="ARBA" id="ARBA00023277"/>
    </source>
</evidence>
<evidence type="ECO:0000256" key="8">
    <source>
        <dbReference type="PIRNR" id="PIRNR005096"/>
    </source>
</evidence>
<protein>
    <recommendedName>
        <fullName evidence="5 8">Aldose 1-epimerase</fullName>
        <ecNumber evidence="4 8">5.1.3.3</ecNumber>
    </recommendedName>
</protein>
<organism evidence="12 13">
    <name type="scientific">Neobacillus massiliamazoniensis</name>
    <dbReference type="NCBI Taxonomy" id="1499688"/>
    <lineage>
        <taxon>Bacteria</taxon>
        <taxon>Bacillati</taxon>
        <taxon>Bacillota</taxon>
        <taxon>Bacilli</taxon>
        <taxon>Bacillales</taxon>
        <taxon>Bacillaceae</taxon>
        <taxon>Neobacillus</taxon>
    </lineage>
</organism>
<dbReference type="GO" id="GO:0005737">
    <property type="term" value="C:cytoplasm"/>
    <property type="evidence" value="ECO:0007669"/>
    <property type="project" value="TreeGrafter"/>
</dbReference>
<keyword evidence="7 8" id="KW-0119">Carbohydrate metabolism</keyword>
<evidence type="ECO:0000313" key="12">
    <source>
        <dbReference type="EMBL" id="CRK81305.1"/>
    </source>
</evidence>
<evidence type="ECO:0000256" key="3">
    <source>
        <dbReference type="ARBA" id="ARBA00006206"/>
    </source>
</evidence>
<dbReference type="Pfam" id="PF01263">
    <property type="entry name" value="Aldose_epim"/>
    <property type="match status" value="1"/>
</dbReference>
<comment type="pathway">
    <text evidence="2 8">Carbohydrate metabolism; hexose metabolism.</text>
</comment>
<dbReference type="GO" id="GO:0033499">
    <property type="term" value="P:galactose catabolic process via UDP-galactose, Leloir pathway"/>
    <property type="evidence" value="ECO:0007669"/>
    <property type="project" value="TreeGrafter"/>
</dbReference>
<dbReference type="InterPro" id="IPR015443">
    <property type="entry name" value="Aldose_1-epimerase"/>
</dbReference>
<dbReference type="STRING" id="1499688.BN000_01205"/>
<dbReference type="GO" id="GO:0004034">
    <property type="term" value="F:aldose 1-epimerase activity"/>
    <property type="evidence" value="ECO:0007669"/>
    <property type="project" value="UniProtKB-EC"/>
</dbReference>
<feature type="binding site" evidence="11">
    <location>
        <begin position="179"/>
        <end position="181"/>
    </location>
    <ligand>
        <name>beta-D-galactose</name>
        <dbReference type="ChEBI" id="CHEBI:27667"/>
    </ligand>
</feature>
<sequence>MRITHEPFGEWDGQLVTAYTMVNDHGMSVTSLDYGCIITSVLTPDKNGKIENIVLGFDTIEEYREHSPYFGAVVGRVAGRIKNAEFELDQKTYQLAANDNSNHLHGGVQGFDKVIWKTEMVKHEDWVRLEFTYLSKDGEEGYPGNLQTKVTYTLTNENELQIAYRGESDKRTLLNVTNHSYFNLSGNVKRDILGHQLTLKSSSFVELGDDLIPTGQILPVENTPFDFQSGRKIKDGATSEHSQNILVGNGYDHPFLLTENNRNEIILVDDESGRMLTVETVQPAVVLYTANQLGDHFSMRGVQSRNYLGLCLETQGVPDSIHHPHFPPSILEKGELYQSTTKYKFSVV</sequence>
<dbReference type="PROSITE" id="PS00545">
    <property type="entry name" value="ALDOSE_1_EPIMERASE"/>
    <property type="match status" value="1"/>
</dbReference>
<dbReference type="InterPro" id="IPR011013">
    <property type="entry name" value="Gal_mutarotase_sf_dom"/>
</dbReference>
<keyword evidence="6 8" id="KW-0413">Isomerase</keyword>
<evidence type="ECO:0000256" key="5">
    <source>
        <dbReference type="ARBA" id="ARBA00014165"/>
    </source>
</evidence>
<comment type="similarity">
    <text evidence="3 8">Belongs to the aldose epimerase family.</text>
</comment>
<dbReference type="InterPro" id="IPR014718">
    <property type="entry name" value="GH-type_carb-bd"/>
</dbReference>
<evidence type="ECO:0000256" key="1">
    <source>
        <dbReference type="ARBA" id="ARBA00001614"/>
    </source>
</evidence>
<gene>
    <name evidence="12" type="ORF">BN000_01205</name>
</gene>
<dbReference type="SUPFAM" id="SSF74650">
    <property type="entry name" value="Galactose mutarotase-like"/>
    <property type="match status" value="1"/>
</dbReference>
<keyword evidence="13" id="KW-1185">Reference proteome</keyword>
<dbReference type="GO" id="GO:0006006">
    <property type="term" value="P:glucose metabolic process"/>
    <property type="evidence" value="ECO:0007669"/>
    <property type="project" value="TreeGrafter"/>
</dbReference>
<dbReference type="Proteomes" id="UP000199087">
    <property type="component" value="Unassembled WGS sequence"/>
</dbReference>